<comment type="caution">
    <text evidence="2">The sequence shown here is derived from an EMBL/GenBank/DDBJ whole genome shotgun (WGS) entry which is preliminary data.</text>
</comment>
<evidence type="ECO:0000313" key="3">
    <source>
        <dbReference type="Proteomes" id="UP000646365"/>
    </source>
</evidence>
<evidence type="ECO:0000256" key="1">
    <source>
        <dbReference type="SAM" id="Phobius"/>
    </source>
</evidence>
<feature type="transmembrane region" description="Helical" evidence="1">
    <location>
        <begin position="47"/>
        <end position="69"/>
    </location>
</feature>
<gene>
    <name evidence="2" type="ORF">GCM10011611_49140</name>
</gene>
<feature type="transmembrane region" description="Helical" evidence="1">
    <location>
        <begin position="209"/>
        <end position="227"/>
    </location>
</feature>
<organism evidence="2 3">
    <name type="scientific">Aliidongia dinghuensis</name>
    <dbReference type="NCBI Taxonomy" id="1867774"/>
    <lineage>
        <taxon>Bacteria</taxon>
        <taxon>Pseudomonadati</taxon>
        <taxon>Pseudomonadota</taxon>
        <taxon>Alphaproteobacteria</taxon>
        <taxon>Rhodospirillales</taxon>
        <taxon>Dongiaceae</taxon>
        <taxon>Aliidongia</taxon>
    </lineage>
</organism>
<feature type="transmembrane region" description="Helical" evidence="1">
    <location>
        <begin position="151"/>
        <end position="170"/>
    </location>
</feature>
<proteinExistence type="predicted"/>
<keyword evidence="1" id="KW-0812">Transmembrane</keyword>
<keyword evidence="1" id="KW-1133">Transmembrane helix</keyword>
<reference evidence="2" key="1">
    <citation type="journal article" date="2014" name="Int. J. Syst. Evol. Microbiol.">
        <title>Complete genome sequence of Corynebacterium casei LMG S-19264T (=DSM 44701T), isolated from a smear-ripened cheese.</title>
        <authorList>
            <consortium name="US DOE Joint Genome Institute (JGI-PGF)"/>
            <person name="Walter F."/>
            <person name="Albersmeier A."/>
            <person name="Kalinowski J."/>
            <person name="Ruckert C."/>
        </authorList>
    </citation>
    <scope>NUCLEOTIDE SEQUENCE</scope>
    <source>
        <strain evidence="2">CGMCC 1.15725</strain>
    </source>
</reference>
<feature type="transmembrane region" description="Helical" evidence="1">
    <location>
        <begin position="182"/>
        <end position="203"/>
    </location>
</feature>
<evidence type="ECO:0008006" key="4">
    <source>
        <dbReference type="Google" id="ProtNLM"/>
    </source>
</evidence>
<evidence type="ECO:0000313" key="2">
    <source>
        <dbReference type="EMBL" id="GGF36841.1"/>
    </source>
</evidence>
<reference evidence="2" key="2">
    <citation type="submission" date="2020-09" db="EMBL/GenBank/DDBJ databases">
        <authorList>
            <person name="Sun Q."/>
            <person name="Zhou Y."/>
        </authorList>
    </citation>
    <scope>NUCLEOTIDE SEQUENCE</scope>
    <source>
        <strain evidence="2">CGMCC 1.15725</strain>
    </source>
</reference>
<sequence>MRDFVEHVLAFDLKSARSFWTLVAKPGQLTLDWAEGRRIQWVSPFRLYLGASFLFYVALWLSGLALLQIQATPMTLDALNAAGIPPHADGTPVYQFEPAMLVPPVPPLEVPPLTSQRLQSYADEAGMPKLAAIVQKILANPAQLNEAADVWMPRILFALVPLCACLFALFRARRPLLFLDHLTFALHLQGFIFLLAVAMMPVWYRTDHLAASIIPGLVILAYGTLAHRRAYGNALWLSALKVLVVLAIYLTLLLAGLFIVAVAALSLSFV</sequence>
<dbReference type="Pfam" id="PF12412">
    <property type="entry name" value="DUF3667"/>
    <property type="match status" value="1"/>
</dbReference>
<dbReference type="AlphaFoldDB" id="A0A8J2YXL2"/>
<dbReference type="Proteomes" id="UP000646365">
    <property type="component" value="Unassembled WGS sequence"/>
</dbReference>
<feature type="transmembrane region" description="Helical" evidence="1">
    <location>
        <begin position="239"/>
        <end position="267"/>
    </location>
</feature>
<accession>A0A8J2YXL2</accession>
<dbReference type="EMBL" id="BMJQ01000014">
    <property type="protein sequence ID" value="GGF36841.1"/>
    <property type="molecule type" value="Genomic_DNA"/>
</dbReference>
<name>A0A8J2YXL2_9PROT</name>
<dbReference type="InterPro" id="IPR022134">
    <property type="entry name" value="DUF3667"/>
</dbReference>
<keyword evidence="1" id="KW-0472">Membrane</keyword>
<protein>
    <recommendedName>
        <fullName evidence="4">DUF3667 domain-containing protein</fullName>
    </recommendedName>
</protein>
<keyword evidence="3" id="KW-1185">Reference proteome</keyword>